<sequence>MSATILASMKKLMLELDGTDPSKLSMARLTDYLCELAELFGSQDNVHFDSVTEGCVCLNTWVEDDKYPHVLNRVREAAQGVGPKRARKAYLQLSALMEQDRVDGVLQAADANILQFPKAKTAPPPMVVIKQGSVQGRLYVVGGKDETVPVRLEGAGGETLLCEADTALAEQLGKLLFKYVRVHGKGEWESRPHGGWRLRKMFIQSYERLEKTSLRSAVTQLKELGGIAWSEMDDPHGTIQNLRG</sequence>
<comment type="caution">
    <text evidence="1">The sequence shown here is derived from an EMBL/GenBank/DDBJ whole genome shotgun (WGS) entry which is preliminary data.</text>
</comment>
<proteinExistence type="predicted"/>
<dbReference type="eggNOG" id="ENOG5032S4K">
    <property type="taxonomic scope" value="Bacteria"/>
</dbReference>
<dbReference type="AlphaFoldDB" id="J2XWS0"/>
<evidence type="ECO:0000313" key="1">
    <source>
        <dbReference type="EMBL" id="EJK99235.1"/>
    </source>
</evidence>
<organism evidence="1">
    <name type="scientific">Pseudomonas fluorescens (strain Q2-87)</name>
    <dbReference type="NCBI Taxonomy" id="1038922"/>
    <lineage>
        <taxon>Bacteria</taxon>
        <taxon>Pseudomonadati</taxon>
        <taxon>Pseudomonadota</taxon>
        <taxon>Gammaproteobacteria</taxon>
        <taxon>Pseudomonadales</taxon>
        <taxon>Pseudomonadaceae</taxon>
        <taxon>Pseudomonas</taxon>
    </lineage>
</organism>
<dbReference type="EMBL" id="AGBM01000002">
    <property type="protein sequence ID" value="EJK99235.1"/>
    <property type="molecule type" value="Genomic_DNA"/>
</dbReference>
<reference evidence="1" key="1">
    <citation type="journal article" date="2012" name="PLoS Genet.">
        <title>Comparative Genomics of Plant-Associated Pseudomonas spp.: Insights into Diversity and Inheritance of Traits Involved in Multitrophic Interactions.</title>
        <authorList>
            <person name="Loper J.E."/>
            <person name="Hassan K.A."/>
            <person name="Mavrodi D.V."/>
            <person name="Davis E.W.II."/>
            <person name="Lim C.K."/>
            <person name="Shaffer B.T."/>
            <person name="Elbourne L.D."/>
            <person name="Stockwell V.O."/>
            <person name="Hartney S.L."/>
            <person name="Breakwell K."/>
            <person name="Henkels M.D."/>
            <person name="Tetu S.G."/>
            <person name="Rangel L.I."/>
            <person name="Kidarsa T.A."/>
            <person name="Wilson N.L."/>
            <person name="van de Mortel J.E."/>
            <person name="Song C."/>
            <person name="Blumhagen R."/>
            <person name="Radune D."/>
            <person name="Hostetler J.B."/>
            <person name="Brinkac L.M."/>
            <person name="Durkin A.S."/>
            <person name="Kluepfel D.A."/>
            <person name="Wechter W.P."/>
            <person name="Anderson A.J."/>
            <person name="Kim Y.C."/>
            <person name="Pierson L.S.III."/>
            <person name="Pierson E.A."/>
            <person name="Lindow S.E."/>
            <person name="Kobayashi D.Y."/>
            <person name="Raaijmakers J.M."/>
            <person name="Weller D.M."/>
            <person name="Thomashow L.S."/>
            <person name="Allen A.E."/>
            <person name="Paulsen I.T."/>
        </authorList>
    </citation>
    <scope>NUCLEOTIDE SEQUENCE [LARGE SCALE GENOMIC DNA]</scope>
    <source>
        <strain evidence="1">Q2-87</strain>
    </source>
</reference>
<dbReference type="RefSeq" id="WP_003186980.1">
    <property type="nucleotide sequence ID" value="NZ_CM001558.1"/>
</dbReference>
<dbReference type="HOGENOM" id="CLU_098288_0_0_6"/>
<accession>J2XWS0</accession>
<gene>
    <name evidence="1" type="ORF">PflQ2_5550</name>
</gene>
<dbReference type="Proteomes" id="UP000007289">
    <property type="component" value="Chromosome"/>
</dbReference>
<name>J2XWS0_PSEFQ</name>
<protein>
    <submittedName>
        <fullName evidence="1">Uncharacterized protein</fullName>
    </submittedName>
</protein>